<dbReference type="EMBL" id="MBFR01000278">
    <property type="protein sequence ID" value="PVU90068.1"/>
    <property type="molecule type" value="Genomic_DNA"/>
</dbReference>
<reference evidence="2 3" key="1">
    <citation type="journal article" date="2018" name="MBio">
        <title>Comparative Genomics Reveals the Core Gene Toolbox for the Fungus-Insect Symbiosis.</title>
        <authorList>
            <person name="Wang Y."/>
            <person name="Stata M."/>
            <person name="Wang W."/>
            <person name="Stajich J.E."/>
            <person name="White M.M."/>
            <person name="Moncalvo J.M."/>
        </authorList>
    </citation>
    <scope>NUCLEOTIDE SEQUENCE [LARGE SCALE GENOMIC DNA]</scope>
    <source>
        <strain evidence="2 3">SWE-8-4</strain>
    </source>
</reference>
<comment type="caution">
    <text evidence="2">The sequence shown here is derived from an EMBL/GenBank/DDBJ whole genome shotgun (WGS) entry which is preliminary data.</text>
</comment>
<feature type="domain" description="Death" evidence="1">
    <location>
        <begin position="144"/>
        <end position="222"/>
    </location>
</feature>
<name>A0A2T9YCK7_9FUNG</name>
<evidence type="ECO:0000313" key="2">
    <source>
        <dbReference type="EMBL" id="PVU90068.1"/>
    </source>
</evidence>
<dbReference type="Proteomes" id="UP000245383">
    <property type="component" value="Unassembled WGS sequence"/>
</dbReference>
<dbReference type="AlphaFoldDB" id="A0A2T9YCK7"/>
<accession>A0A2T9YCK7</accession>
<protein>
    <recommendedName>
        <fullName evidence="1">Death domain-containing protein</fullName>
    </recommendedName>
</protein>
<dbReference type="InterPro" id="IPR000488">
    <property type="entry name" value="Death_dom"/>
</dbReference>
<dbReference type="GO" id="GO:0007165">
    <property type="term" value="P:signal transduction"/>
    <property type="evidence" value="ECO:0007669"/>
    <property type="project" value="InterPro"/>
</dbReference>
<gene>
    <name evidence="2" type="ORF">BB561_005033</name>
</gene>
<keyword evidence="3" id="KW-1185">Reference proteome</keyword>
<dbReference type="PROSITE" id="PS50017">
    <property type="entry name" value="DEATH_DOMAIN"/>
    <property type="match status" value="1"/>
</dbReference>
<proteinExistence type="predicted"/>
<organism evidence="2 3">
    <name type="scientific">Smittium simulii</name>
    <dbReference type="NCBI Taxonomy" id="133385"/>
    <lineage>
        <taxon>Eukaryota</taxon>
        <taxon>Fungi</taxon>
        <taxon>Fungi incertae sedis</taxon>
        <taxon>Zoopagomycota</taxon>
        <taxon>Kickxellomycotina</taxon>
        <taxon>Harpellomycetes</taxon>
        <taxon>Harpellales</taxon>
        <taxon>Legeriomycetaceae</taxon>
        <taxon>Smittium</taxon>
    </lineage>
</organism>
<evidence type="ECO:0000259" key="1">
    <source>
        <dbReference type="PROSITE" id="PS50017"/>
    </source>
</evidence>
<sequence length="231" mass="26999">MATNTEESIRRFVLPKLNDLKFLIKTLYLYQSDLVKLVNAVVNIRLEQLRASNEEVWHPALIFFFTDIKQKYSLAIKEKADGILLKIKAIFAKFEGQIDKINQLNSQLSERFIALKAQPHFYFDDPISTTWSPAKIEQLTQSVYKRLIQEVSLFKSHIKKLEAVYPHFDSINDSDEAMTLISYWSHWPNIVEYKINTGYDSLTPAYTSLNHLDILELIDIELLPIQEQYKI</sequence>
<evidence type="ECO:0000313" key="3">
    <source>
        <dbReference type="Proteomes" id="UP000245383"/>
    </source>
</evidence>